<dbReference type="VEuPathDB" id="CryptoDB:Vbra_20151"/>
<dbReference type="Pfam" id="PF01302">
    <property type="entry name" value="CAP_GLY"/>
    <property type="match status" value="1"/>
</dbReference>
<dbReference type="InterPro" id="IPR050836">
    <property type="entry name" value="SDS22/Internalin_LRR"/>
</dbReference>
<evidence type="ECO:0000256" key="3">
    <source>
        <dbReference type="ARBA" id="ARBA00022490"/>
    </source>
</evidence>
<dbReference type="OrthoDB" id="444925at2759"/>
<dbReference type="PROSITE" id="PS51450">
    <property type="entry name" value="LRR"/>
    <property type="match status" value="1"/>
</dbReference>
<evidence type="ECO:0000313" key="9">
    <source>
        <dbReference type="EMBL" id="CEL92844.1"/>
    </source>
</evidence>
<sequence length="605" mass="65920">MSFSVGQRVSIDGSVATVRFFGPLKRDQADGVSASGNEWVGVEWDDPSRGRHEGTFQGDRYFTCEYAQHPHTAASFVKPGKVSGGRDLLSALVDKYAMQGEDVEGDLTVVDAKTSRTKPMQFVGQDKAREYFSHYENLEELLLDNCSISTASLPCQQPAAGDASNGLTHPSTLGNVSVLVLDDNLLCDWREVFRIAKSMPNLRSLSLNRNRFKAIDESSEGHVSCPSVEMLSLNGTHIKWTEVCRVSGHFPSLRELHLKLNRLGETVTQQKGPHVEGHLGGLRCLDLDDNLISSWDFFDRLQLQHMDSLEALQLNHNRLGEAGASQSSCLGTTPGVQAVFGRISVLSLEDNCIKDWSSLGEVCAAFSSLRVLRLQHNPIIEDAKQGGLRLARQLLIAMLPQLRSLNGGEVDSRERTSAERYFLSLAVQGHPAVKQLDPQERGGVNEKRLREIHGEVLVVSSASGQPQTIAQTLISVTLEAGASSIIHKPPITKKLPSTLLVRDLKTLCARLFGLPVAQQKLVFYDGRPPVAVDLSDDMRDLAYYGMGFAPDAGGATEDDRHTSDSSGEGAGGSVGARIKSKQNQTVVRVEDVTESQHSGDEGGKE</sequence>
<keyword evidence="6" id="KW-0143">Chaperone</keyword>
<dbReference type="Proteomes" id="UP000041254">
    <property type="component" value="Unassembled WGS sequence"/>
</dbReference>
<dbReference type="SUPFAM" id="SSF54236">
    <property type="entry name" value="Ubiquitin-like"/>
    <property type="match status" value="1"/>
</dbReference>
<dbReference type="CDD" id="cd17044">
    <property type="entry name" value="Ubl_TBCE"/>
    <property type="match status" value="1"/>
</dbReference>
<dbReference type="PhylomeDB" id="A0A0G4EC03"/>
<dbReference type="InterPro" id="IPR001611">
    <property type="entry name" value="Leu-rich_rpt"/>
</dbReference>
<comment type="subcellular location">
    <subcellularLocation>
        <location evidence="1">Cytoplasm</location>
    </subcellularLocation>
</comment>
<evidence type="ECO:0000313" key="10">
    <source>
        <dbReference type="Proteomes" id="UP000041254"/>
    </source>
</evidence>
<dbReference type="InterPro" id="IPR029071">
    <property type="entry name" value="Ubiquitin-like_domsf"/>
</dbReference>
<evidence type="ECO:0000256" key="1">
    <source>
        <dbReference type="ARBA" id="ARBA00004496"/>
    </source>
</evidence>
<feature type="domain" description="CAP-Gly" evidence="8">
    <location>
        <begin position="30"/>
        <end position="78"/>
    </location>
</feature>
<dbReference type="InterPro" id="IPR044079">
    <property type="entry name" value="Ubl_TBCE"/>
</dbReference>
<protein>
    <recommendedName>
        <fullName evidence="8">CAP-Gly domain-containing protein</fullName>
    </recommendedName>
</protein>
<dbReference type="SMART" id="SM00369">
    <property type="entry name" value="LRR_TYP"/>
    <property type="match status" value="3"/>
</dbReference>
<dbReference type="InterPro" id="IPR000938">
    <property type="entry name" value="CAP-Gly_domain"/>
</dbReference>
<evidence type="ECO:0000259" key="8">
    <source>
        <dbReference type="PROSITE" id="PS50245"/>
    </source>
</evidence>
<comment type="similarity">
    <text evidence="2">Belongs to the TBCE family.</text>
</comment>
<dbReference type="EMBL" id="CDMY01000113">
    <property type="protein sequence ID" value="CEL92844.1"/>
    <property type="molecule type" value="Genomic_DNA"/>
</dbReference>
<dbReference type="Gene3D" id="3.10.20.90">
    <property type="entry name" value="Phosphatidylinositol 3-kinase Catalytic Subunit, Chain A, domain 1"/>
    <property type="match status" value="1"/>
</dbReference>
<name>A0A0G4EC03_VITBC</name>
<keyword evidence="5" id="KW-0677">Repeat</keyword>
<dbReference type="GO" id="GO:0005737">
    <property type="term" value="C:cytoplasm"/>
    <property type="evidence" value="ECO:0007669"/>
    <property type="project" value="UniProtKB-SubCell"/>
</dbReference>
<evidence type="ECO:0000256" key="6">
    <source>
        <dbReference type="ARBA" id="ARBA00023186"/>
    </source>
</evidence>
<dbReference type="PROSITE" id="PS50245">
    <property type="entry name" value="CAP_GLY_2"/>
    <property type="match status" value="1"/>
</dbReference>
<dbReference type="PANTHER" id="PTHR46652:SF3">
    <property type="entry name" value="LEUCINE-RICH REPEAT-CONTAINING PROTEIN 9"/>
    <property type="match status" value="1"/>
</dbReference>
<evidence type="ECO:0000256" key="7">
    <source>
        <dbReference type="SAM" id="MobiDB-lite"/>
    </source>
</evidence>
<dbReference type="InParanoid" id="A0A0G4EC03"/>
<accession>A0A0G4EC03</accession>
<dbReference type="Gene3D" id="2.30.30.190">
    <property type="entry name" value="CAP Gly-rich-like domain"/>
    <property type="match status" value="1"/>
</dbReference>
<feature type="region of interest" description="Disordered" evidence="7">
    <location>
        <begin position="554"/>
        <end position="605"/>
    </location>
</feature>
<dbReference type="SMART" id="SM01052">
    <property type="entry name" value="CAP_GLY"/>
    <property type="match status" value="1"/>
</dbReference>
<dbReference type="InterPro" id="IPR036859">
    <property type="entry name" value="CAP-Gly_dom_sf"/>
</dbReference>
<dbReference type="InterPro" id="IPR032675">
    <property type="entry name" value="LRR_dom_sf"/>
</dbReference>
<evidence type="ECO:0000256" key="4">
    <source>
        <dbReference type="ARBA" id="ARBA00022614"/>
    </source>
</evidence>
<dbReference type="AlphaFoldDB" id="A0A0G4EC03"/>
<dbReference type="STRING" id="1169540.A0A0G4EC03"/>
<evidence type="ECO:0000256" key="2">
    <source>
        <dbReference type="ARBA" id="ARBA00006286"/>
    </source>
</evidence>
<dbReference type="SUPFAM" id="SSF74924">
    <property type="entry name" value="Cap-Gly domain"/>
    <property type="match status" value="1"/>
</dbReference>
<organism evidence="9 10">
    <name type="scientific">Vitrella brassicaformis (strain CCMP3155)</name>
    <dbReference type="NCBI Taxonomy" id="1169540"/>
    <lineage>
        <taxon>Eukaryota</taxon>
        <taxon>Sar</taxon>
        <taxon>Alveolata</taxon>
        <taxon>Colpodellida</taxon>
        <taxon>Vitrellaceae</taxon>
        <taxon>Vitrella</taxon>
    </lineage>
</organism>
<dbReference type="OMA" id="SEESHMF"/>
<dbReference type="PANTHER" id="PTHR46652">
    <property type="entry name" value="LEUCINE-RICH REPEAT AND IQ DOMAIN-CONTAINING PROTEIN 1-RELATED"/>
    <property type="match status" value="1"/>
</dbReference>
<dbReference type="SUPFAM" id="SSF52058">
    <property type="entry name" value="L domain-like"/>
    <property type="match status" value="1"/>
</dbReference>
<dbReference type="Gene3D" id="3.80.10.10">
    <property type="entry name" value="Ribonuclease Inhibitor"/>
    <property type="match status" value="2"/>
</dbReference>
<keyword evidence="10" id="KW-1185">Reference proteome</keyword>
<gene>
    <name evidence="9" type="ORF">Vbra_20151</name>
</gene>
<reference evidence="9 10" key="1">
    <citation type="submission" date="2014-11" db="EMBL/GenBank/DDBJ databases">
        <authorList>
            <person name="Zhu J."/>
            <person name="Qi W."/>
            <person name="Song R."/>
        </authorList>
    </citation>
    <scope>NUCLEOTIDE SEQUENCE [LARGE SCALE GENOMIC DNA]</scope>
</reference>
<keyword evidence="4" id="KW-0433">Leucine-rich repeat</keyword>
<keyword evidence="3" id="KW-0963">Cytoplasm</keyword>
<evidence type="ECO:0000256" key="5">
    <source>
        <dbReference type="ARBA" id="ARBA00022737"/>
    </source>
</evidence>
<proteinExistence type="inferred from homology"/>
<dbReference type="InterPro" id="IPR003591">
    <property type="entry name" value="Leu-rich_rpt_typical-subtyp"/>
</dbReference>